<dbReference type="Proteomes" id="UP001462640">
    <property type="component" value="Unassembled WGS sequence"/>
</dbReference>
<evidence type="ECO:0000313" key="2">
    <source>
        <dbReference type="EMBL" id="MEO3714040.1"/>
    </source>
</evidence>
<name>A0ABV0GG46_9BURK</name>
<protein>
    <submittedName>
        <fullName evidence="2">Uncharacterized protein</fullName>
    </submittedName>
</protein>
<proteinExistence type="predicted"/>
<keyword evidence="3" id="KW-1185">Reference proteome</keyword>
<reference evidence="2 3" key="1">
    <citation type="submission" date="2024-05" db="EMBL/GenBank/DDBJ databases">
        <title>Roseateles sp. 2.12 16S ribosomal RNA gene Genome sequencing and assembly.</title>
        <authorList>
            <person name="Woo H."/>
        </authorList>
    </citation>
    <scope>NUCLEOTIDE SEQUENCE [LARGE SCALE GENOMIC DNA]</scope>
    <source>
        <strain evidence="2 3">2.12</strain>
    </source>
</reference>
<comment type="caution">
    <text evidence="2">The sequence shown here is derived from an EMBL/GenBank/DDBJ whole genome shotgun (WGS) entry which is preliminary data.</text>
</comment>
<dbReference type="RefSeq" id="WP_347610991.1">
    <property type="nucleotide sequence ID" value="NZ_JBDPZC010000006.1"/>
</dbReference>
<gene>
    <name evidence="2" type="ORF">ABDJ40_14840</name>
</gene>
<dbReference type="EMBL" id="JBDPZC010000006">
    <property type="protein sequence ID" value="MEO3714040.1"/>
    <property type="molecule type" value="Genomic_DNA"/>
</dbReference>
<feature type="compositionally biased region" description="Basic and acidic residues" evidence="1">
    <location>
        <begin position="105"/>
        <end position="115"/>
    </location>
</feature>
<evidence type="ECO:0000313" key="3">
    <source>
        <dbReference type="Proteomes" id="UP001462640"/>
    </source>
</evidence>
<feature type="region of interest" description="Disordered" evidence="1">
    <location>
        <begin position="1"/>
        <end position="115"/>
    </location>
</feature>
<sequence>MHEHINPSAQAGDLPAEPGEVHAHGVGPADVDEALATQLDGGEGNLGGVGHDESFAVNRDSMIAQDSSSKDTARPRSLDAMEEDCGEGMATHSTSLHVGQMQPPDDYRPKKEKGR</sequence>
<evidence type="ECO:0000256" key="1">
    <source>
        <dbReference type="SAM" id="MobiDB-lite"/>
    </source>
</evidence>
<organism evidence="2 3">
    <name type="scientific">Roseateles flavus</name>
    <dbReference type="NCBI Taxonomy" id="3149041"/>
    <lineage>
        <taxon>Bacteria</taxon>
        <taxon>Pseudomonadati</taxon>
        <taxon>Pseudomonadota</taxon>
        <taxon>Betaproteobacteria</taxon>
        <taxon>Burkholderiales</taxon>
        <taxon>Sphaerotilaceae</taxon>
        <taxon>Roseateles</taxon>
    </lineage>
</organism>
<feature type="compositionally biased region" description="Basic and acidic residues" evidence="1">
    <location>
        <begin position="68"/>
        <end position="79"/>
    </location>
</feature>
<accession>A0ABV0GG46</accession>